<keyword evidence="4 11" id="KW-0812">Transmembrane</keyword>
<evidence type="ECO:0000259" key="12">
    <source>
        <dbReference type="PROSITE" id="PS50259"/>
    </source>
</evidence>
<dbReference type="RefSeq" id="XP_014677058.1">
    <property type="nucleotide sequence ID" value="XM_014821572.1"/>
</dbReference>
<gene>
    <name evidence="14" type="primary">LOC106816927</name>
</gene>
<dbReference type="Gene3D" id="2.10.50.30">
    <property type="entry name" value="GPCR, family 3, nine cysteines domain"/>
    <property type="match status" value="1"/>
</dbReference>
<feature type="non-terminal residue" evidence="14">
    <location>
        <position position="1"/>
    </location>
</feature>
<feature type="transmembrane region" description="Helical" evidence="11">
    <location>
        <begin position="524"/>
        <end position="545"/>
    </location>
</feature>
<evidence type="ECO:0000256" key="9">
    <source>
        <dbReference type="ARBA" id="ARBA00023180"/>
    </source>
</evidence>
<evidence type="ECO:0000256" key="10">
    <source>
        <dbReference type="ARBA" id="ARBA00023224"/>
    </source>
</evidence>
<dbReference type="SUPFAM" id="SSF53822">
    <property type="entry name" value="Periplasmic binding protein-like I"/>
    <property type="match status" value="1"/>
</dbReference>
<comment type="subcellular location">
    <subcellularLocation>
        <location evidence="1">Cell membrane</location>
        <topology evidence="1">Multi-pass membrane protein</topology>
    </subcellularLocation>
</comment>
<dbReference type="InterPro" id="IPR011500">
    <property type="entry name" value="GPCR_3_9-Cys_dom"/>
</dbReference>
<feature type="transmembrane region" description="Helical" evidence="11">
    <location>
        <begin position="454"/>
        <end position="480"/>
    </location>
</feature>
<evidence type="ECO:0000256" key="3">
    <source>
        <dbReference type="ARBA" id="ARBA00022475"/>
    </source>
</evidence>
<evidence type="ECO:0000256" key="4">
    <source>
        <dbReference type="ARBA" id="ARBA00022692"/>
    </source>
</evidence>
<evidence type="ECO:0000256" key="5">
    <source>
        <dbReference type="ARBA" id="ARBA00022989"/>
    </source>
</evidence>
<keyword evidence="3" id="KW-1003">Cell membrane</keyword>
<comment type="similarity">
    <text evidence="2">Belongs to the G-protein coupled receptor 3 family.</text>
</comment>
<dbReference type="InterPro" id="IPR028082">
    <property type="entry name" value="Peripla_BP_I"/>
</dbReference>
<keyword evidence="8" id="KW-0675">Receptor</keyword>
<evidence type="ECO:0000256" key="2">
    <source>
        <dbReference type="ARBA" id="ARBA00007242"/>
    </source>
</evidence>
<accession>A0ABM1EXY7</accession>
<dbReference type="InterPro" id="IPR000337">
    <property type="entry name" value="GPCR_3"/>
</dbReference>
<evidence type="ECO:0000256" key="11">
    <source>
        <dbReference type="SAM" id="Phobius"/>
    </source>
</evidence>
<dbReference type="InterPro" id="IPR001828">
    <property type="entry name" value="ANF_lig-bd_rcpt"/>
</dbReference>
<evidence type="ECO:0000313" key="13">
    <source>
        <dbReference type="Proteomes" id="UP000695022"/>
    </source>
</evidence>
<evidence type="ECO:0000313" key="14">
    <source>
        <dbReference type="RefSeq" id="XP_014677058.1"/>
    </source>
</evidence>
<keyword evidence="13" id="KW-1185">Reference proteome</keyword>
<protein>
    <submittedName>
        <fullName evidence="14">Uncharacterized protein LOC106816927</fullName>
    </submittedName>
</protein>
<evidence type="ECO:0000256" key="8">
    <source>
        <dbReference type="ARBA" id="ARBA00023170"/>
    </source>
</evidence>
<dbReference type="Gene3D" id="3.40.50.2300">
    <property type="match status" value="2"/>
</dbReference>
<dbReference type="PANTHER" id="PTHR24060">
    <property type="entry name" value="METABOTROPIC GLUTAMATE RECEPTOR"/>
    <property type="match status" value="1"/>
</dbReference>
<keyword evidence="6" id="KW-0297">G-protein coupled receptor</keyword>
<keyword evidence="10" id="KW-0807">Transducer</keyword>
<feature type="transmembrane region" description="Helical" evidence="11">
    <location>
        <begin position="566"/>
        <end position="587"/>
    </location>
</feature>
<dbReference type="InterPro" id="IPR017979">
    <property type="entry name" value="GPCR_3_CS"/>
</dbReference>
<feature type="transmembrane region" description="Helical" evidence="11">
    <location>
        <begin position="613"/>
        <end position="632"/>
    </location>
</feature>
<keyword evidence="7 11" id="KW-0472">Membrane</keyword>
<dbReference type="InterPro" id="IPR000162">
    <property type="entry name" value="GPCR_3_mtglu_rcpt"/>
</dbReference>
<dbReference type="GeneID" id="106816927"/>
<feature type="transmembrane region" description="Helical" evidence="11">
    <location>
        <begin position="644"/>
        <end position="666"/>
    </location>
</feature>
<keyword evidence="9" id="KW-0325">Glycoprotein</keyword>
<dbReference type="InterPro" id="IPR038550">
    <property type="entry name" value="GPCR_3_9-Cys_sf"/>
</dbReference>
<feature type="transmembrane region" description="Helical" evidence="11">
    <location>
        <begin position="492"/>
        <end position="512"/>
    </location>
</feature>
<name>A0ABM1EXY7_PRICU</name>
<dbReference type="InterPro" id="IPR017978">
    <property type="entry name" value="GPCR_3_C"/>
</dbReference>
<dbReference type="Pfam" id="PF07562">
    <property type="entry name" value="NCD3G"/>
    <property type="match status" value="1"/>
</dbReference>
<proteinExistence type="inferred from homology"/>
<dbReference type="PROSITE" id="PS00980">
    <property type="entry name" value="G_PROTEIN_RECEP_F3_2"/>
    <property type="match status" value="1"/>
</dbReference>
<dbReference type="InterPro" id="IPR050726">
    <property type="entry name" value="mGluR"/>
</dbReference>
<dbReference type="PRINTS" id="PR00248">
    <property type="entry name" value="GPCRMGR"/>
</dbReference>
<evidence type="ECO:0000256" key="7">
    <source>
        <dbReference type="ARBA" id="ARBA00023136"/>
    </source>
</evidence>
<dbReference type="PROSITE" id="PS50259">
    <property type="entry name" value="G_PROTEIN_RECEP_F3_4"/>
    <property type="match status" value="1"/>
</dbReference>
<dbReference type="Pfam" id="PF00003">
    <property type="entry name" value="7tm_3"/>
    <property type="match status" value="1"/>
</dbReference>
<sequence>LCIATSEKIQRNARPEDFDRVIKGLESKPNARGVILFADEDNCRKLLTHVRARNKTYTFNWIGSDSWGAKIHPVEGRELEAEGAITILPKRVNLPGFDKYFTSLSMPQHNKNVWLKEFWEAHFNCQFDGEQKFRHTDVCTDSVILFHQFEDSVILFHQFEDSVILFHQFDDSVILFHQCREKITKASGYEQEGLVPFVVDAVYAMAHAVHNMQRDLCPGTSRLCANMLPISGERLLSYIRNVSFIATMGRQARSHGSSHEGGLSLGTFKITSLGPLIPRDRDFPAVPTPVVVASASASPNRADPQSVIADMPSSTSLVPHREVDAAADTHSLSSTAADLAAATAYGATTTTTVRFHDAHFQQTPSVEDYDDDDIDDDEILQETPVSHCSDPCRPGYKRYTAVGECCWVCIRCDPYYYTANDTTCLPCGRGRVPNGTKDGCRDLPVLYVTWDSTWAVVPMCVSLLGVVATLFVVVVFVKFSNTPVIMASGRELCHVLLLGIACCYLMSFVILSKPTPTSCAIMRMGLGACLVMCYSAIFTKTNRIARIFSRATKSKKRPSYTSPRSQILICIGLVSVQLVGSATWLIIEEPRSIYAYPDPETVVLRCGVTNVDLIISLVYNMFLIILCTTYAFKTRKIPENFNEAKYIGFAMYSTCIVWLAFVPIYFGTNNDFRVSASVH</sequence>
<dbReference type="PRINTS" id="PR00593">
    <property type="entry name" value="MTABOTROPICR"/>
</dbReference>
<feature type="domain" description="G-protein coupled receptors family 3 profile" evidence="12">
    <location>
        <begin position="454"/>
        <end position="679"/>
    </location>
</feature>
<dbReference type="Pfam" id="PF01094">
    <property type="entry name" value="ANF_receptor"/>
    <property type="match status" value="1"/>
</dbReference>
<keyword evidence="5 11" id="KW-1133">Transmembrane helix</keyword>
<evidence type="ECO:0000256" key="6">
    <source>
        <dbReference type="ARBA" id="ARBA00023040"/>
    </source>
</evidence>
<evidence type="ECO:0000256" key="1">
    <source>
        <dbReference type="ARBA" id="ARBA00004651"/>
    </source>
</evidence>
<reference evidence="14" key="1">
    <citation type="submission" date="2025-08" db="UniProtKB">
        <authorList>
            <consortium name="RefSeq"/>
        </authorList>
    </citation>
    <scope>IDENTIFICATION</scope>
</reference>
<organism evidence="13 14">
    <name type="scientific">Priapulus caudatus</name>
    <name type="common">Priapulid worm</name>
    <dbReference type="NCBI Taxonomy" id="37621"/>
    <lineage>
        <taxon>Eukaryota</taxon>
        <taxon>Metazoa</taxon>
        <taxon>Ecdysozoa</taxon>
        <taxon>Scalidophora</taxon>
        <taxon>Priapulida</taxon>
        <taxon>Priapulimorpha</taxon>
        <taxon>Priapulimorphida</taxon>
        <taxon>Priapulidae</taxon>
        <taxon>Priapulus</taxon>
    </lineage>
</organism>
<dbReference type="Proteomes" id="UP000695022">
    <property type="component" value="Unplaced"/>
</dbReference>